<evidence type="ECO:0000256" key="2">
    <source>
        <dbReference type="ARBA" id="ARBA00022741"/>
    </source>
</evidence>
<dbReference type="GO" id="GO:0140662">
    <property type="term" value="F:ATP-dependent protein folding chaperone"/>
    <property type="evidence" value="ECO:0007669"/>
    <property type="project" value="InterPro"/>
</dbReference>
<keyword evidence="4" id="KW-0346">Stress response</keyword>
<dbReference type="InterPro" id="IPR013126">
    <property type="entry name" value="Hsp_70_fam"/>
</dbReference>
<reference evidence="4" key="1">
    <citation type="journal article" date="2012" name="Nature">
        <title>The oyster genome reveals stress adaptation and complexity of shell formation.</title>
        <authorList>
            <person name="Zhang G."/>
            <person name="Fang X."/>
            <person name="Guo X."/>
            <person name="Li L."/>
            <person name="Luo R."/>
            <person name="Xu F."/>
            <person name="Yang P."/>
            <person name="Zhang L."/>
            <person name="Wang X."/>
            <person name="Qi H."/>
            <person name="Xiong Z."/>
            <person name="Que H."/>
            <person name="Xie Y."/>
            <person name="Holland P.W."/>
            <person name="Paps J."/>
            <person name="Zhu Y."/>
            <person name="Wu F."/>
            <person name="Chen Y."/>
            <person name="Wang J."/>
            <person name="Peng C."/>
            <person name="Meng J."/>
            <person name="Yang L."/>
            <person name="Liu J."/>
            <person name="Wen B."/>
            <person name="Zhang N."/>
            <person name="Huang Z."/>
            <person name="Zhu Q."/>
            <person name="Feng Y."/>
            <person name="Mount A."/>
            <person name="Hedgecock D."/>
            <person name="Xu Z."/>
            <person name="Liu Y."/>
            <person name="Domazet-Loso T."/>
            <person name="Du Y."/>
            <person name="Sun X."/>
            <person name="Zhang S."/>
            <person name="Liu B."/>
            <person name="Cheng P."/>
            <person name="Jiang X."/>
            <person name="Li J."/>
            <person name="Fan D."/>
            <person name="Wang W."/>
            <person name="Fu W."/>
            <person name="Wang T."/>
            <person name="Wang B."/>
            <person name="Zhang J."/>
            <person name="Peng Z."/>
            <person name="Li Y."/>
            <person name="Li N."/>
            <person name="Wang J."/>
            <person name="Chen M."/>
            <person name="He Y."/>
            <person name="Tan F."/>
            <person name="Song X."/>
            <person name="Zheng Q."/>
            <person name="Huang R."/>
            <person name="Yang H."/>
            <person name="Du X."/>
            <person name="Chen L."/>
            <person name="Yang M."/>
            <person name="Gaffney P.M."/>
            <person name="Wang S."/>
            <person name="Luo L."/>
            <person name="She Z."/>
            <person name="Ming Y."/>
            <person name="Huang W."/>
            <person name="Zhang S."/>
            <person name="Huang B."/>
            <person name="Zhang Y."/>
            <person name="Qu T."/>
            <person name="Ni P."/>
            <person name="Miao G."/>
            <person name="Wang J."/>
            <person name="Wang Q."/>
            <person name="Steinberg C.E."/>
            <person name="Wang H."/>
            <person name="Li N."/>
            <person name="Qian L."/>
            <person name="Zhang G."/>
            <person name="Li Y."/>
            <person name="Yang H."/>
            <person name="Liu X."/>
            <person name="Wang J."/>
            <person name="Yin Y."/>
            <person name="Wang J."/>
        </authorList>
    </citation>
    <scope>NUCLEOTIDE SEQUENCE [LARGE SCALE GENOMIC DNA]</scope>
    <source>
        <strain evidence="4">05x7-T-G4-1.051#20</strain>
    </source>
</reference>
<sequence>MTETAEEVDKLVLALEPEAASLYCMHLPLHKDSDNSNYGVFKSGEKYMVVDAGGGTIDITVHEIRENGSVKELHKANGGDWGGTKVDASFKTLLADIVGKDVFEKFSSDNKYDFLDLMREFEIKKRKISPDLNEKVTIKVPVKLSETFCKMNPGISIADVCRRNSKCIEQLTWKSDKIRIEARLVKTLFDGSCKQIVSHLKELFTNPAVNDVTSILLVGGFSESLMLQSAIREAFKNKKVIIPEEAGLAVLKGAVLCGHAPEKISGRVCRYTYGVDMITKFDSTIHPHFKKIVRNNKEYCDDIFDIHVRVGQIVEVGEPQVKQTYKVVEPDQTSIGFEIYTSNDKEPTYTTDEGCTRLGTFTIDMPDTSKGLDRGVIVHMTFSGTEIAVTAVDRDNPERAVTTIGDFLG</sequence>
<keyword evidence="2" id="KW-0547">Nucleotide-binding</keyword>
<organism evidence="4">
    <name type="scientific">Magallana gigas</name>
    <name type="common">Pacific oyster</name>
    <name type="synonym">Crassostrea gigas</name>
    <dbReference type="NCBI Taxonomy" id="29159"/>
    <lineage>
        <taxon>Eukaryota</taxon>
        <taxon>Metazoa</taxon>
        <taxon>Spiralia</taxon>
        <taxon>Lophotrochozoa</taxon>
        <taxon>Mollusca</taxon>
        <taxon>Bivalvia</taxon>
        <taxon>Autobranchia</taxon>
        <taxon>Pteriomorphia</taxon>
        <taxon>Ostreida</taxon>
        <taxon>Ostreoidea</taxon>
        <taxon>Ostreidae</taxon>
        <taxon>Magallana</taxon>
    </lineage>
</organism>
<dbReference type="PANTHER" id="PTHR14187">
    <property type="entry name" value="ALPHA KINASE/ELONGATION FACTOR 2 KINASE"/>
    <property type="match status" value="1"/>
</dbReference>
<keyword evidence="3" id="KW-0067">ATP-binding</keyword>
<dbReference type="EMBL" id="JH815826">
    <property type="protein sequence ID" value="EKC39338.1"/>
    <property type="molecule type" value="Genomic_DNA"/>
</dbReference>
<dbReference type="HOGENOM" id="CLU_009958_5_0_1"/>
<protein>
    <submittedName>
        <fullName evidence="4">Heat shock 70 kDa protein 12A</fullName>
    </submittedName>
</protein>
<comment type="similarity">
    <text evidence="1">Belongs to the heat shock protein 70 family.</text>
</comment>
<dbReference type="InParanoid" id="K1R073"/>
<name>K1R073_MAGGI</name>
<dbReference type="PANTHER" id="PTHR14187:SF5">
    <property type="entry name" value="HEAT SHOCK 70 KDA PROTEIN 12A"/>
    <property type="match status" value="1"/>
</dbReference>
<evidence type="ECO:0000256" key="3">
    <source>
        <dbReference type="ARBA" id="ARBA00022840"/>
    </source>
</evidence>
<dbReference type="Gene3D" id="3.30.420.40">
    <property type="match status" value="2"/>
</dbReference>
<evidence type="ECO:0000256" key="1">
    <source>
        <dbReference type="ARBA" id="ARBA00007381"/>
    </source>
</evidence>
<dbReference type="AlphaFoldDB" id="K1R073"/>
<dbReference type="Gene3D" id="3.90.640.10">
    <property type="entry name" value="Actin, Chain A, domain 4"/>
    <property type="match status" value="1"/>
</dbReference>
<dbReference type="SUPFAM" id="SSF53067">
    <property type="entry name" value="Actin-like ATPase domain"/>
    <property type="match status" value="1"/>
</dbReference>
<dbReference type="InterPro" id="IPR043129">
    <property type="entry name" value="ATPase_NBD"/>
</dbReference>
<dbReference type="Pfam" id="PF00012">
    <property type="entry name" value="HSP70"/>
    <property type="match status" value="1"/>
</dbReference>
<accession>K1R073</accession>
<gene>
    <name evidence="4" type="ORF">CGI_10005009</name>
</gene>
<evidence type="ECO:0000313" key="4">
    <source>
        <dbReference type="EMBL" id="EKC39338.1"/>
    </source>
</evidence>
<proteinExistence type="inferred from homology"/>
<dbReference type="GO" id="GO:0005524">
    <property type="term" value="F:ATP binding"/>
    <property type="evidence" value="ECO:0007669"/>
    <property type="project" value="UniProtKB-KW"/>
</dbReference>